<evidence type="ECO:0000313" key="1">
    <source>
        <dbReference type="EMBL" id="MDR6785540.1"/>
    </source>
</evidence>
<dbReference type="EMBL" id="JAVDTF010000004">
    <property type="protein sequence ID" value="MDR6785540.1"/>
    <property type="molecule type" value="Genomic_DNA"/>
</dbReference>
<dbReference type="Proteomes" id="UP001246858">
    <property type="component" value="Unassembled WGS sequence"/>
</dbReference>
<gene>
    <name evidence="1" type="ORF">J2X78_004125</name>
</gene>
<organism evidence="1 2">
    <name type="scientific">Pedobacter africanus</name>
    <dbReference type="NCBI Taxonomy" id="151894"/>
    <lineage>
        <taxon>Bacteria</taxon>
        <taxon>Pseudomonadati</taxon>
        <taxon>Bacteroidota</taxon>
        <taxon>Sphingobacteriia</taxon>
        <taxon>Sphingobacteriales</taxon>
        <taxon>Sphingobacteriaceae</taxon>
        <taxon>Pedobacter</taxon>
    </lineage>
</organism>
<comment type="caution">
    <text evidence="1">The sequence shown here is derived from an EMBL/GenBank/DDBJ whole genome shotgun (WGS) entry which is preliminary data.</text>
</comment>
<evidence type="ECO:0000313" key="2">
    <source>
        <dbReference type="Proteomes" id="UP001246858"/>
    </source>
</evidence>
<keyword evidence="2" id="KW-1185">Reference proteome</keyword>
<proteinExistence type="predicted"/>
<sequence length="110" mass="12845">MKRKKIILTFLWLAPLIFALITLASYDKDIDDIRLGFPETFYSKNHGMNLNTGQMGEAVSFRTDEFLRNVGFALLVTLILLICYALFKKKNTNRYNNKKNGHKNKFCIHR</sequence>
<reference evidence="1" key="1">
    <citation type="submission" date="2023-07" db="EMBL/GenBank/DDBJ databases">
        <title>Sorghum-associated microbial communities from plants grown in Nebraska, USA.</title>
        <authorList>
            <person name="Schachtman D."/>
        </authorList>
    </citation>
    <scope>NUCLEOTIDE SEQUENCE</scope>
    <source>
        <strain evidence="1">2697</strain>
    </source>
</reference>
<accession>A0ACC6L2A1</accession>
<protein>
    <submittedName>
        <fullName evidence="1">ABC-type glycerol-3-phosphate transport system permease component</fullName>
    </submittedName>
</protein>
<name>A0ACC6L2A1_9SPHI</name>